<gene>
    <name evidence="1" type="ORF">HPB50_007379</name>
</gene>
<name>A0ACB7SW74_HYAAI</name>
<proteinExistence type="predicted"/>
<reference evidence="1" key="1">
    <citation type="submission" date="2020-05" db="EMBL/GenBank/DDBJ databases">
        <title>Large-scale comparative analyses of tick genomes elucidate their genetic diversity and vector capacities.</title>
        <authorList>
            <person name="Jia N."/>
            <person name="Wang J."/>
            <person name="Shi W."/>
            <person name="Du L."/>
            <person name="Sun Y."/>
            <person name="Zhan W."/>
            <person name="Jiang J."/>
            <person name="Wang Q."/>
            <person name="Zhang B."/>
            <person name="Ji P."/>
            <person name="Sakyi L.B."/>
            <person name="Cui X."/>
            <person name="Yuan T."/>
            <person name="Jiang B."/>
            <person name="Yang W."/>
            <person name="Lam T.T.-Y."/>
            <person name="Chang Q."/>
            <person name="Ding S."/>
            <person name="Wang X."/>
            <person name="Zhu J."/>
            <person name="Ruan X."/>
            <person name="Zhao L."/>
            <person name="Wei J."/>
            <person name="Que T."/>
            <person name="Du C."/>
            <person name="Cheng J."/>
            <person name="Dai P."/>
            <person name="Han X."/>
            <person name="Huang E."/>
            <person name="Gao Y."/>
            <person name="Liu J."/>
            <person name="Shao H."/>
            <person name="Ye R."/>
            <person name="Li L."/>
            <person name="Wei W."/>
            <person name="Wang X."/>
            <person name="Wang C."/>
            <person name="Yang T."/>
            <person name="Huo Q."/>
            <person name="Li W."/>
            <person name="Guo W."/>
            <person name="Chen H."/>
            <person name="Zhou L."/>
            <person name="Ni X."/>
            <person name="Tian J."/>
            <person name="Zhou Y."/>
            <person name="Sheng Y."/>
            <person name="Liu T."/>
            <person name="Pan Y."/>
            <person name="Xia L."/>
            <person name="Li J."/>
            <person name="Zhao F."/>
            <person name="Cao W."/>
        </authorList>
    </citation>
    <scope>NUCLEOTIDE SEQUENCE</scope>
    <source>
        <strain evidence="1">Hyas-2018</strain>
    </source>
</reference>
<organism evidence="1 2">
    <name type="scientific">Hyalomma asiaticum</name>
    <name type="common">Tick</name>
    <dbReference type="NCBI Taxonomy" id="266040"/>
    <lineage>
        <taxon>Eukaryota</taxon>
        <taxon>Metazoa</taxon>
        <taxon>Ecdysozoa</taxon>
        <taxon>Arthropoda</taxon>
        <taxon>Chelicerata</taxon>
        <taxon>Arachnida</taxon>
        <taxon>Acari</taxon>
        <taxon>Parasitiformes</taxon>
        <taxon>Ixodida</taxon>
        <taxon>Ixodoidea</taxon>
        <taxon>Ixodidae</taxon>
        <taxon>Hyalomminae</taxon>
        <taxon>Hyalomma</taxon>
    </lineage>
</organism>
<protein>
    <submittedName>
        <fullName evidence="1">Uncharacterized protein</fullName>
    </submittedName>
</protein>
<comment type="caution">
    <text evidence="1">The sequence shown here is derived from an EMBL/GenBank/DDBJ whole genome shotgun (WGS) entry which is preliminary data.</text>
</comment>
<accession>A0ACB7SW74</accession>
<keyword evidence="2" id="KW-1185">Reference proteome</keyword>
<dbReference type="Proteomes" id="UP000821845">
    <property type="component" value="Chromosome 2"/>
</dbReference>
<evidence type="ECO:0000313" key="2">
    <source>
        <dbReference type="Proteomes" id="UP000821845"/>
    </source>
</evidence>
<evidence type="ECO:0000313" key="1">
    <source>
        <dbReference type="EMBL" id="KAH6938196.1"/>
    </source>
</evidence>
<dbReference type="EMBL" id="CM023482">
    <property type="protein sequence ID" value="KAH6938196.1"/>
    <property type="molecule type" value="Genomic_DNA"/>
</dbReference>
<sequence length="417" mass="46320">MSKSTGAGVDPRDRPHAQACPGHLDSGEQSLRHQSEHHRPEYTTEAHADKYQKIASIKIGNQTFETNAYEAAPDCTPKEVIRGTSLQDNAMDIPADVITPWNPVAIAAKRLSITRTVIVLFACLRVQCTSAMMEPCCDTLYLCPKPNDRLCRGYGVANPPQEHQCQPKCQLCSGNHQTADKACRACYKKPYLVKCCQWERIQQQEDFSSLPTTTTPNTETLFPPSIPDEEAVRGGATDPEGEAARDPALDRGPGQDLGTTRLDLPGHPNNPNHKKHRFVTLFKCTLNIAERNPIIIGRDLNAPPTAWGYSYVFPKGRTLWLASQKEGLTLITNPSTPTRAGTSSTKESTSDVMFTRNTSATTWQNTFEDFGSSHYIIAIRVQGGPHNHTGRQLKMVDWTKFRKSGENQVQPIDDREH</sequence>